<gene>
    <name evidence="1" type="ORF">BDW47DRAFT_106988</name>
</gene>
<dbReference type="AlphaFoldDB" id="A0A2I2F9V1"/>
<evidence type="ECO:0000313" key="2">
    <source>
        <dbReference type="Proteomes" id="UP000234585"/>
    </source>
</evidence>
<name>A0A2I2F9V1_ASPCN</name>
<keyword evidence="2" id="KW-1185">Reference proteome</keyword>
<organism evidence="1 2">
    <name type="scientific">Aspergillus candidus</name>
    <dbReference type="NCBI Taxonomy" id="41067"/>
    <lineage>
        <taxon>Eukaryota</taxon>
        <taxon>Fungi</taxon>
        <taxon>Dikarya</taxon>
        <taxon>Ascomycota</taxon>
        <taxon>Pezizomycotina</taxon>
        <taxon>Eurotiomycetes</taxon>
        <taxon>Eurotiomycetidae</taxon>
        <taxon>Eurotiales</taxon>
        <taxon>Aspergillaceae</taxon>
        <taxon>Aspergillus</taxon>
        <taxon>Aspergillus subgen. Circumdati</taxon>
    </lineage>
</organism>
<proteinExistence type="predicted"/>
<reference evidence="1 2" key="1">
    <citation type="submission" date="2017-12" db="EMBL/GenBank/DDBJ databases">
        <authorList>
            <consortium name="DOE Joint Genome Institute"/>
            <person name="Haridas S."/>
            <person name="Kjaerbolling I."/>
            <person name="Vesth T.C."/>
            <person name="Frisvad J.C."/>
            <person name="Nybo J.L."/>
            <person name="Theobald S."/>
            <person name="Kuo A."/>
            <person name="Bowyer P."/>
            <person name="Matsuda Y."/>
            <person name="Mondo S."/>
            <person name="Lyhne E.K."/>
            <person name="Kogle M.E."/>
            <person name="Clum A."/>
            <person name="Lipzen A."/>
            <person name="Salamov A."/>
            <person name="Ngan C.Y."/>
            <person name="Daum C."/>
            <person name="Chiniquy J."/>
            <person name="Barry K."/>
            <person name="LaButti K."/>
            <person name="Simmons B.A."/>
            <person name="Magnuson J.K."/>
            <person name="Mortensen U.H."/>
            <person name="Larsen T.O."/>
            <person name="Grigoriev I.V."/>
            <person name="Baker S.E."/>
            <person name="Andersen M.R."/>
            <person name="Nordberg H.P."/>
            <person name="Cantor M.N."/>
            <person name="Hua S.X."/>
        </authorList>
    </citation>
    <scope>NUCLEOTIDE SEQUENCE [LARGE SCALE GENOMIC DNA]</scope>
    <source>
        <strain evidence="1 2">CBS 102.13</strain>
    </source>
</reference>
<dbReference type="GeneID" id="36520057"/>
<sequence>MTVLTSLPTILDINPDQVTPSPPDISPYLFCPVHPFPSISEYLSRSDLLLY</sequence>
<dbReference type="EMBL" id="KZ559143">
    <property type="protein sequence ID" value="PLB37406.1"/>
    <property type="molecule type" value="Genomic_DNA"/>
</dbReference>
<dbReference type="Proteomes" id="UP000234585">
    <property type="component" value="Unassembled WGS sequence"/>
</dbReference>
<accession>A0A2I2F9V1</accession>
<protein>
    <submittedName>
        <fullName evidence="1">Uncharacterized protein</fullName>
    </submittedName>
</protein>
<evidence type="ECO:0000313" key="1">
    <source>
        <dbReference type="EMBL" id="PLB37406.1"/>
    </source>
</evidence>
<dbReference type="RefSeq" id="XP_024671418.1">
    <property type="nucleotide sequence ID" value="XM_024812897.1"/>
</dbReference>